<dbReference type="CDD" id="cd03216">
    <property type="entry name" value="ABC_Carb_Monos_I"/>
    <property type="match status" value="1"/>
</dbReference>
<keyword evidence="2" id="KW-0813">Transport</keyword>
<evidence type="ECO:0000256" key="7">
    <source>
        <dbReference type="ARBA" id="ARBA00022840"/>
    </source>
</evidence>
<dbReference type="PATRIC" id="fig|1609969.3.peg.935"/>
<evidence type="ECO:0000256" key="9">
    <source>
        <dbReference type="ARBA" id="ARBA00023136"/>
    </source>
</evidence>
<dbReference type="InterPro" id="IPR017871">
    <property type="entry name" value="ABC_transporter-like_CS"/>
</dbReference>
<dbReference type="SMART" id="SM00382">
    <property type="entry name" value="AAA"/>
    <property type="match status" value="2"/>
</dbReference>
<proteinExistence type="predicted"/>
<keyword evidence="4" id="KW-0762">Sugar transport</keyword>
<protein>
    <submittedName>
        <fullName evidence="11">Xylose transporter ATP-binding subunit</fullName>
    </submittedName>
</protein>
<evidence type="ECO:0000313" key="12">
    <source>
        <dbReference type="Proteomes" id="UP000033428"/>
    </source>
</evidence>
<keyword evidence="5" id="KW-0677">Repeat</keyword>
<dbReference type="CDD" id="cd03215">
    <property type="entry name" value="ABC_Carb_Monos_II"/>
    <property type="match status" value="1"/>
</dbReference>
<dbReference type="Pfam" id="PF00005">
    <property type="entry name" value="ABC_tran"/>
    <property type="match status" value="2"/>
</dbReference>
<dbReference type="GO" id="GO:0005886">
    <property type="term" value="C:plasma membrane"/>
    <property type="evidence" value="ECO:0007669"/>
    <property type="project" value="UniProtKB-SubCell"/>
</dbReference>
<evidence type="ECO:0000259" key="10">
    <source>
        <dbReference type="PROSITE" id="PS50893"/>
    </source>
</evidence>
<dbReference type="InterPro" id="IPR027417">
    <property type="entry name" value="P-loop_NTPase"/>
</dbReference>
<dbReference type="PROSITE" id="PS00211">
    <property type="entry name" value="ABC_TRANSPORTER_1"/>
    <property type="match status" value="1"/>
</dbReference>
<gene>
    <name evidence="11" type="ORF">OMAG_000870</name>
</gene>
<feature type="domain" description="ABC transporter" evidence="10">
    <location>
        <begin position="6"/>
        <end position="243"/>
    </location>
</feature>
<dbReference type="GO" id="GO:0005524">
    <property type="term" value="F:ATP binding"/>
    <property type="evidence" value="ECO:0007669"/>
    <property type="project" value="UniProtKB-KW"/>
</dbReference>
<dbReference type="PANTHER" id="PTHR43790">
    <property type="entry name" value="CARBOHYDRATE TRANSPORT ATP-BINDING PROTEIN MG119-RELATED"/>
    <property type="match status" value="1"/>
</dbReference>
<dbReference type="Proteomes" id="UP000033428">
    <property type="component" value="Unassembled WGS sequence"/>
</dbReference>
<evidence type="ECO:0000256" key="4">
    <source>
        <dbReference type="ARBA" id="ARBA00022597"/>
    </source>
</evidence>
<evidence type="ECO:0000313" key="11">
    <source>
        <dbReference type="EMBL" id="KJJ85260.1"/>
    </source>
</evidence>
<comment type="caution">
    <text evidence="11">The sequence shown here is derived from an EMBL/GenBank/DDBJ whole genome shotgun (WGS) entry which is preliminary data.</text>
</comment>
<dbReference type="GO" id="GO:0016887">
    <property type="term" value="F:ATP hydrolysis activity"/>
    <property type="evidence" value="ECO:0007669"/>
    <property type="project" value="InterPro"/>
</dbReference>
<evidence type="ECO:0000256" key="3">
    <source>
        <dbReference type="ARBA" id="ARBA00022475"/>
    </source>
</evidence>
<evidence type="ECO:0000256" key="8">
    <source>
        <dbReference type="ARBA" id="ARBA00022967"/>
    </source>
</evidence>
<evidence type="ECO:0000256" key="2">
    <source>
        <dbReference type="ARBA" id="ARBA00022448"/>
    </source>
</evidence>
<dbReference type="InterPro" id="IPR050107">
    <property type="entry name" value="ABC_carbohydrate_import_ATPase"/>
</dbReference>
<dbReference type="Gene3D" id="3.40.50.300">
    <property type="entry name" value="P-loop containing nucleotide triphosphate hydrolases"/>
    <property type="match status" value="2"/>
</dbReference>
<accession>A0A0F0CV25</accession>
<keyword evidence="12" id="KW-1185">Reference proteome</keyword>
<evidence type="ECO:0000256" key="5">
    <source>
        <dbReference type="ARBA" id="ARBA00022737"/>
    </source>
</evidence>
<keyword evidence="3" id="KW-1003">Cell membrane</keyword>
<keyword evidence="7 11" id="KW-0067">ATP-binding</keyword>
<dbReference type="InterPro" id="IPR003439">
    <property type="entry name" value="ABC_transporter-like_ATP-bd"/>
</dbReference>
<comment type="subcellular location">
    <subcellularLocation>
        <location evidence="1">Cell membrane</location>
        <topology evidence="1">Peripheral membrane protein</topology>
    </subcellularLocation>
</comment>
<sequence>MSDTILKSINISKNFGNTTALKSVNFNLRKGEIHALCGENGAGKSTLIKIFSGVYPVGTFKGELYIDDKKTWFMGITDAEQAGISVIYQELALVENMTVAENIFLGKEPEKGIFLDWNKIYLAAKEVLSHFNIDIDPSELVKNLGVGKKQLIEIVKALAKNSRILILDEPTAALSEEETRILLNILKDFSKKGISAIYISHKLEEVFAIADSITVLRDGESVKSAPKDLTNKDEIIKAMIGREITDFFPKTKSIPGKIIFKANNITAKDELTGDTILKDINFEAREGEVLGIGGLMGAGRTELLMHIFGIMGKRVSGTFEFDGTTFNAKSPMAAIQKGITILTEDRKKYGLIPIESVGMNLSLSSLKSLTGRILLNKQKEFNENKKYFDELKIKAGGLESPIISLSGGNQQKVLFGRSLMVIPKLIFLDEPTRGIDIGAKIEIYKIINNLKSTGVSIIMVSSEMAELIGMSDRILIMRKGSITGMFEDADITQENLIKAALGV</sequence>
<keyword evidence="6" id="KW-0547">Nucleotide-binding</keyword>
<dbReference type="SUPFAM" id="SSF52540">
    <property type="entry name" value="P-loop containing nucleoside triphosphate hydrolases"/>
    <property type="match status" value="2"/>
</dbReference>
<dbReference type="AlphaFoldDB" id="A0A0F0CV25"/>
<feature type="domain" description="ABC transporter" evidence="10">
    <location>
        <begin position="260"/>
        <end position="502"/>
    </location>
</feature>
<dbReference type="EMBL" id="JYNY01000197">
    <property type="protein sequence ID" value="KJJ85260.1"/>
    <property type="molecule type" value="Genomic_DNA"/>
</dbReference>
<keyword evidence="9" id="KW-0472">Membrane</keyword>
<evidence type="ECO:0000256" key="1">
    <source>
        <dbReference type="ARBA" id="ARBA00004202"/>
    </source>
</evidence>
<dbReference type="PANTHER" id="PTHR43790:SF1">
    <property type="entry name" value="XYLOSE IMPORT ATP-BINDING PROTEIN XYLG"/>
    <property type="match status" value="1"/>
</dbReference>
<name>A0A0F0CV25_9BACT</name>
<organism evidence="11 12">
    <name type="scientific">Candidatus Omnitrophus magneticus</name>
    <dbReference type="NCBI Taxonomy" id="1609969"/>
    <lineage>
        <taxon>Bacteria</taxon>
        <taxon>Pseudomonadati</taxon>
        <taxon>Candidatus Omnitrophota</taxon>
        <taxon>Candidatus Omnitrophus</taxon>
    </lineage>
</organism>
<evidence type="ECO:0000256" key="6">
    <source>
        <dbReference type="ARBA" id="ARBA00022741"/>
    </source>
</evidence>
<dbReference type="PROSITE" id="PS50893">
    <property type="entry name" value="ABC_TRANSPORTER_2"/>
    <property type="match status" value="2"/>
</dbReference>
<dbReference type="InterPro" id="IPR003593">
    <property type="entry name" value="AAA+_ATPase"/>
</dbReference>
<reference evidence="11 12" key="1">
    <citation type="submission" date="2015-02" db="EMBL/GenBank/DDBJ databases">
        <title>Single-cell genomics of uncultivated deep-branching MTB reveals a conserved set of magnetosome genes.</title>
        <authorList>
            <person name="Kolinko S."/>
            <person name="Richter M."/>
            <person name="Glockner F.O."/>
            <person name="Brachmann A."/>
            <person name="Schuler D."/>
        </authorList>
    </citation>
    <scope>NUCLEOTIDE SEQUENCE [LARGE SCALE GENOMIC DNA]</scope>
    <source>
        <strain evidence="11">SKK-01</strain>
    </source>
</reference>
<keyword evidence="8" id="KW-1278">Translocase</keyword>
<dbReference type="FunFam" id="3.40.50.300:FF:000127">
    <property type="entry name" value="Ribose import ATP-binding protein RbsA"/>
    <property type="match status" value="1"/>
</dbReference>